<reference evidence="2" key="1">
    <citation type="journal article" date="2023" name="G3 (Bethesda)">
        <title>Genome assembly and association tests identify interacting loci associated with vigor, precocity, and sex in interspecific pistachio rootstocks.</title>
        <authorList>
            <person name="Palmer W."/>
            <person name="Jacygrad E."/>
            <person name="Sagayaradj S."/>
            <person name="Cavanaugh K."/>
            <person name="Han R."/>
            <person name="Bertier L."/>
            <person name="Beede B."/>
            <person name="Kafkas S."/>
            <person name="Golino D."/>
            <person name="Preece J."/>
            <person name="Michelmore R."/>
        </authorList>
    </citation>
    <scope>NUCLEOTIDE SEQUENCE [LARGE SCALE GENOMIC DNA]</scope>
</reference>
<keyword evidence="2" id="KW-1185">Reference proteome</keyword>
<evidence type="ECO:0000313" key="2">
    <source>
        <dbReference type="Proteomes" id="UP001163603"/>
    </source>
</evidence>
<protein>
    <submittedName>
        <fullName evidence="1">Uncharacterized protein</fullName>
    </submittedName>
</protein>
<sequence length="448" mass="50347">MFVSLVVHPVMWIPCSRVVALLQHHLSPVSFSFFIFSLHPVLHSNHHLPHGINSLCQPFYIPLDHRDLLLHIINSTLHPCIDHAPGIKPASLVKVTDPGVRAFIEKCIAEVSDRLPAKELLGDPFLQPDEENESTGRSLQAKIHHSAGSSSQVKVGGNAHYPPAETSRDFTVQGHRRDNYTIFLKLRIADFTGHFRNIHFPFDIAADTANSVASEMVNELNLTDQDVSTIAAMIESEIRTHIPDWEPREVSGDSISEEVANFDRCSPKTKDDTSPVTNEPIPSFGGLQLERLPSGHKYWSDSPKAVSKNSQGMSVTLNLPYLAVNHEERLTENDERTPNSKRDGHSPNGDASLEQLEVEILSCKNENVEEKEDGGISDLQSEDVKNIVEGLKHLLLKQQKEVDELKRKHELAVSEFLKELSREIRQKVLDECQLKIPEYRLDCETLLH</sequence>
<dbReference type="Proteomes" id="UP001163603">
    <property type="component" value="Chromosome 2"/>
</dbReference>
<accession>A0ACC0ZEE7</accession>
<comment type="caution">
    <text evidence="1">The sequence shown here is derived from an EMBL/GenBank/DDBJ whole genome shotgun (WGS) entry which is preliminary data.</text>
</comment>
<evidence type="ECO:0000313" key="1">
    <source>
        <dbReference type="EMBL" id="KAJ0048992.1"/>
    </source>
</evidence>
<dbReference type="EMBL" id="CM047737">
    <property type="protein sequence ID" value="KAJ0048992.1"/>
    <property type="molecule type" value="Genomic_DNA"/>
</dbReference>
<organism evidence="1 2">
    <name type="scientific">Pistacia integerrima</name>
    <dbReference type="NCBI Taxonomy" id="434235"/>
    <lineage>
        <taxon>Eukaryota</taxon>
        <taxon>Viridiplantae</taxon>
        <taxon>Streptophyta</taxon>
        <taxon>Embryophyta</taxon>
        <taxon>Tracheophyta</taxon>
        <taxon>Spermatophyta</taxon>
        <taxon>Magnoliopsida</taxon>
        <taxon>eudicotyledons</taxon>
        <taxon>Gunneridae</taxon>
        <taxon>Pentapetalae</taxon>
        <taxon>rosids</taxon>
        <taxon>malvids</taxon>
        <taxon>Sapindales</taxon>
        <taxon>Anacardiaceae</taxon>
        <taxon>Pistacia</taxon>
    </lineage>
</organism>
<proteinExistence type="predicted"/>
<gene>
    <name evidence="1" type="ORF">Pint_15552</name>
</gene>
<name>A0ACC0ZEE7_9ROSI</name>